<evidence type="ECO:0000313" key="3">
    <source>
        <dbReference type="Proteomes" id="UP000188268"/>
    </source>
</evidence>
<feature type="region of interest" description="Disordered" evidence="1">
    <location>
        <begin position="1"/>
        <end position="38"/>
    </location>
</feature>
<dbReference type="EMBL" id="AWWV01011354">
    <property type="protein sequence ID" value="OMO72783.1"/>
    <property type="molecule type" value="Genomic_DNA"/>
</dbReference>
<dbReference type="Proteomes" id="UP000188268">
    <property type="component" value="Unassembled WGS sequence"/>
</dbReference>
<organism evidence="2 3">
    <name type="scientific">Corchorus capsularis</name>
    <name type="common">Jute</name>
    <dbReference type="NCBI Taxonomy" id="210143"/>
    <lineage>
        <taxon>Eukaryota</taxon>
        <taxon>Viridiplantae</taxon>
        <taxon>Streptophyta</taxon>
        <taxon>Embryophyta</taxon>
        <taxon>Tracheophyta</taxon>
        <taxon>Spermatophyta</taxon>
        <taxon>Magnoliopsida</taxon>
        <taxon>eudicotyledons</taxon>
        <taxon>Gunneridae</taxon>
        <taxon>Pentapetalae</taxon>
        <taxon>rosids</taxon>
        <taxon>malvids</taxon>
        <taxon>Malvales</taxon>
        <taxon>Malvaceae</taxon>
        <taxon>Grewioideae</taxon>
        <taxon>Apeibeae</taxon>
        <taxon>Corchorus</taxon>
    </lineage>
</organism>
<sequence>MAPLDLQRIGNWTQPPFHFTDNDNDDGHTPPNCNSMVV</sequence>
<comment type="caution">
    <text evidence="2">The sequence shown here is derived from an EMBL/GenBank/DDBJ whole genome shotgun (WGS) entry which is preliminary data.</text>
</comment>
<evidence type="ECO:0000256" key="1">
    <source>
        <dbReference type="SAM" id="MobiDB-lite"/>
    </source>
</evidence>
<reference evidence="2 3" key="1">
    <citation type="submission" date="2013-09" db="EMBL/GenBank/DDBJ databases">
        <title>Corchorus capsularis genome sequencing.</title>
        <authorList>
            <person name="Alam M."/>
            <person name="Haque M.S."/>
            <person name="Islam M.S."/>
            <person name="Emdad E.M."/>
            <person name="Islam M.M."/>
            <person name="Ahmed B."/>
            <person name="Halim A."/>
            <person name="Hossen Q.M.M."/>
            <person name="Hossain M.Z."/>
            <person name="Ahmed R."/>
            <person name="Khan M.M."/>
            <person name="Islam R."/>
            <person name="Rashid M.M."/>
            <person name="Khan S.A."/>
            <person name="Rahman M.S."/>
            <person name="Alam M."/>
        </authorList>
    </citation>
    <scope>NUCLEOTIDE SEQUENCE [LARGE SCALE GENOMIC DNA]</scope>
    <source>
        <strain evidence="3">cv. CVL-1</strain>
        <tissue evidence="2">Whole seedling</tissue>
    </source>
</reference>
<keyword evidence="3" id="KW-1185">Reference proteome</keyword>
<protein>
    <submittedName>
        <fullName evidence="2">Uncharacterized protein</fullName>
    </submittedName>
</protein>
<evidence type="ECO:0000313" key="2">
    <source>
        <dbReference type="EMBL" id="OMO72783.1"/>
    </source>
</evidence>
<name>A0A1R3HR13_COCAP</name>
<dbReference type="AlphaFoldDB" id="A0A1R3HR13"/>
<dbReference type="Gramene" id="OMO72783">
    <property type="protein sequence ID" value="OMO72783"/>
    <property type="gene ID" value="CCACVL1_17596"/>
</dbReference>
<accession>A0A1R3HR13</accession>
<gene>
    <name evidence="2" type="ORF">CCACVL1_17596</name>
</gene>
<proteinExistence type="predicted"/>